<dbReference type="EMBL" id="CAFBNJ010000020">
    <property type="protein sequence ID" value="CAB4946817.1"/>
    <property type="molecule type" value="Genomic_DNA"/>
</dbReference>
<evidence type="ECO:0000313" key="2">
    <source>
        <dbReference type="EMBL" id="CAB4370778.1"/>
    </source>
</evidence>
<dbReference type="EMBL" id="CAEZVC010000002">
    <property type="protein sequence ID" value="CAB4611690.1"/>
    <property type="molecule type" value="Genomic_DNA"/>
</dbReference>
<evidence type="ECO:0000313" key="1">
    <source>
        <dbReference type="EMBL" id="CAB4339019.1"/>
    </source>
</evidence>
<evidence type="ECO:0000313" key="5">
    <source>
        <dbReference type="EMBL" id="CAB4697665.1"/>
    </source>
</evidence>
<evidence type="ECO:0000313" key="8">
    <source>
        <dbReference type="EMBL" id="CAB5074975.1"/>
    </source>
</evidence>
<proteinExistence type="predicted"/>
<dbReference type="EMBL" id="CAEUNJ010000012">
    <property type="protein sequence ID" value="CAB4370778.1"/>
    <property type="molecule type" value="Genomic_DNA"/>
</dbReference>
<sequence length="90" mass="9766">MSTDSITDAVFEAGILLRADGADLHLVEFDEANALVRVAVDISGSNCPECIIPPDLLADMLTDAINRSYSSRVDVDVHDPRRDDPSLSEH</sequence>
<dbReference type="EMBL" id="CAFBRD010000013">
    <property type="protein sequence ID" value="CAB5074975.1"/>
    <property type="molecule type" value="Genomic_DNA"/>
</dbReference>
<dbReference type="EMBL" id="CAFBOK010000010">
    <property type="protein sequence ID" value="CAB4971864.1"/>
    <property type="molecule type" value="Genomic_DNA"/>
</dbReference>
<dbReference type="EMBL" id="CAEZTY010000041">
    <property type="protein sequence ID" value="CAB4588176.1"/>
    <property type="molecule type" value="Genomic_DNA"/>
</dbReference>
<accession>A0A6J6HFD5</accession>
<evidence type="ECO:0000313" key="4">
    <source>
        <dbReference type="EMBL" id="CAB4611690.1"/>
    </source>
</evidence>
<dbReference type="AlphaFoldDB" id="A0A6J6HFD5"/>
<dbReference type="EMBL" id="CAEZXY010000008">
    <property type="protein sequence ID" value="CAB4697665.1"/>
    <property type="molecule type" value="Genomic_DNA"/>
</dbReference>
<protein>
    <submittedName>
        <fullName evidence="4">Unannotated protein</fullName>
    </submittedName>
</protein>
<evidence type="ECO:0000313" key="3">
    <source>
        <dbReference type="EMBL" id="CAB4588176.1"/>
    </source>
</evidence>
<organism evidence="4">
    <name type="scientific">freshwater metagenome</name>
    <dbReference type="NCBI Taxonomy" id="449393"/>
    <lineage>
        <taxon>unclassified sequences</taxon>
        <taxon>metagenomes</taxon>
        <taxon>ecological metagenomes</taxon>
    </lineage>
</organism>
<dbReference type="EMBL" id="CAESAL010000021">
    <property type="protein sequence ID" value="CAB4339019.1"/>
    <property type="molecule type" value="Genomic_DNA"/>
</dbReference>
<name>A0A6J6HFD5_9ZZZZ</name>
<evidence type="ECO:0000313" key="7">
    <source>
        <dbReference type="EMBL" id="CAB4971864.1"/>
    </source>
</evidence>
<reference evidence="4" key="1">
    <citation type="submission" date="2020-05" db="EMBL/GenBank/DDBJ databases">
        <authorList>
            <person name="Chiriac C."/>
            <person name="Salcher M."/>
            <person name="Ghai R."/>
            <person name="Kavagutti S V."/>
        </authorList>
    </citation>
    <scope>NUCLEOTIDE SEQUENCE</scope>
</reference>
<gene>
    <name evidence="3" type="ORF">UFOPK1762_01159</name>
    <name evidence="4" type="ORF">UFOPK1906_00079</name>
    <name evidence="5" type="ORF">UFOPK2624_00348</name>
    <name evidence="1" type="ORF">UFOPK3331_00816</name>
    <name evidence="6" type="ORF">UFOPK3785_00569</name>
    <name evidence="7" type="ORF">UFOPK3927_00161</name>
    <name evidence="2" type="ORF">UFOPK4201_00418</name>
    <name evidence="8" type="ORF">UFOPK4371_00407</name>
</gene>
<evidence type="ECO:0000313" key="6">
    <source>
        <dbReference type="EMBL" id="CAB4946817.1"/>
    </source>
</evidence>